<proteinExistence type="predicted"/>
<name>A0A6C0KR72_9ZZZZ</name>
<evidence type="ECO:0000313" key="1">
    <source>
        <dbReference type="EMBL" id="QHU19217.1"/>
    </source>
</evidence>
<dbReference type="EMBL" id="MN740946">
    <property type="protein sequence ID" value="QHU19217.1"/>
    <property type="molecule type" value="Genomic_DNA"/>
</dbReference>
<reference evidence="1" key="1">
    <citation type="journal article" date="2020" name="Nature">
        <title>Giant virus diversity and host interactions through global metagenomics.</title>
        <authorList>
            <person name="Schulz F."/>
            <person name="Roux S."/>
            <person name="Paez-Espino D."/>
            <person name="Jungbluth S."/>
            <person name="Walsh D.A."/>
            <person name="Denef V.J."/>
            <person name="McMahon K.D."/>
            <person name="Konstantinidis K.T."/>
            <person name="Eloe-Fadrosh E.A."/>
            <person name="Kyrpides N.C."/>
            <person name="Woyke T."/>
        </authorList>
    </citation>
    <scope>NUCLEOTIDE SEQUENCE</scope>
    <source>
        <strain evidence="1">GVMAG-S-3300013014-104</strain>
    </source>
</reference>
<accession>A0A6C0KR72</accession>
<dbReference type="AlphaFoldDB" id="A0A6C0KR72"/>
<organism evidence="1">
    <name type="scientific">viral metagenome</name>
    <dbReference type="NCBI Taxonomy" id="1070528"/>
    <lineage>
        <taxon>unclassified sequences</taxon>
        <taxon>metagenomes</taxon>
        <taxon>organismal metagenomes</taxon>
    </lineage>
</organism>
<protein>
    <submittedName>
        <fullName evidence="1">Uncharacterized protein</fullName>
    </submittedName>
</protein>
<sequence length="138" mass="16274">MGYNIEISVNLRKHSKFSEIESIIQENAELFGSESIYSISEEDGASKIPRYHCIFIINFLDENIENFVKFIKIIKKNKLGYIECIYNNNICNSKLVYASSYYLNNIDKEISIKYKKFINDKKYTINENKLIKEFIKSI</sequence>